<organism evidence="16 17">
    <name type="scientific">Streptacidiphilus monticola</name>
    <dbReference type="NCBI Taxonomy" id="2161674"/>
    <lineage>
        <taxon>Bacteria</taxon>
        <taxon>Bacillati</taxon>
        <taxon>Actinomycetota</taxon>
        <taxon>Actinomycetes</taxon>
        <taxon>Kitasatosporales</taxon>
        <taxon>Streptomycetaceae</taxon>
        <taxon>Streptacidiphilus</taxon>
    </lineage>
</organism>
<protein>
    <recommendedName>
        <fullName evidence="5">L-lysine N6-monooxygenase MbtG</fullName>
        <ecNumber evidence="4">1.14.13.59</ecNumber>
    </recommendedName>
    <alternativeName>
        <fullName evidence="14">Lysine 6-N-hydroxylase</fullName>
    </alternativeName>
    <alternativeName>
        <fullName evidence="13">Lysine N6-hydroxylase</fullName>
    </alternativeName>
    <alternativeName>
        <fullName evidence="11">Lysine-N-oxygenase</fullName>
    </alternativeName>
    <alternativeName>
        <fullName evidence="12">Mycobactin synthase protein G</fullName>
    </alternativeName>
</protein>
<keyword evidence="8" id="KW-0521">NADP</keyword>
<reference evidence="17" key="1">
    <citation type="journal article" date="2019" name="Int. J. Syst. Evol. Microbiol.">
        <title>The Global Catalogue of Microorganisms (GCM) 10K type strain sequencing project: providing services to taxonomists for standard genome sequencing and annotation.</title>
        <authorList>
            <consortium name="The Broad Institute Genomics Platform"/>
            <consortium name="The Broad Institute Genome Sequencing Center for Infectious Disease"/>
            <person name="Wu L."/>
            <person name="Ma J."/>
        </authorList>
    </citation>
    <scope>NUCLEOTIDE SEQUENCE [LARGE SCALE GENOMIC DNA]</scope>
    <source>
        <strain evidence="17">JCM 4816</strain>
    </source>
</reference>
<keyword evidence="6" id="KW-0285">Flavoprotein</keyword>
<evidence type="ECO:0000256" key="15">
    <source>
        <dbReference type="ARBA" id="ARBA00048407"/>
    </source>
</evidence>
<evidence type="ECO:0000256" key="7">
    <source>
        <dbReference type="ARBA" id="ARBA00022827"/>
    </source>
</evidence>
<comment type="catalytic activity">
    <reaction evidence="15">
        <text>L-lysine + NADPH + O2 = N(6)-hydroxy-L-lysine + NADP(+) + H2O</text>
        <dbReference type="Rhea" id="RHEA:23228"/>
        <dbReference type="ChEBI" id="CHEBI:15377"/>
        <dbReference type="ChEBI" id="CHEBI:15379"/>
        <dbReference type="ChEBI" id="CHEBI:32551"/>
        <dbReference type="ChEBI" id="CHEBI:57783"/>
        <dbReference type="ChEBI" id="CHEBI:57820"/>
        <dbReference type="ChEBI" id="CHEBI:58349"/>
        <dbReference type="EC" id="1.14.13.59"/>
    </reaction>
</comment>
<dbReference type="Pfam" id="PF13434">
    <property type="entry name" value="Lys_Orn_oxgnase"/>
    <property type="match status" value="1"/>
</dbReference>
<dbReference type="EMBL" id="JBHSQJ010000040">
    <property type="protein sequence ID" value="MFC5907743.1"/>
    <property type="molecule type" value="Genomic_DNA"/>
</dbReference>
<dbReference type="InterPro" id="IPR036188">
    <property type="entry name" value="FAD/NAD-bd_sf"/>
</dbReference>
<keyword evidence="17" id="KW-1185">Reference proteome</keyword>
<evidence type="ECO:0000256" key="14">
    <source>
        <dbReference type="ARBA" id="ARBA00032738"/>
    </source>
</evidence>
<proteinExistence type="inferred from homology"/>
<comment type="similarity">
    <text evidence="3">Belongs to the lysine N(6)-hydroxylase/L-ornithine N(5)-oxygenase family.</text>
</comment>
<evidence type="ECO:0000256" key="10">
    <source>
        <dbReference type="ARBA" id="ARBA00023033"/>
    </source>
</evidence>
<evidence type="ECO:0000256" key="3">
    <source>
        <dbReference type="ARBA" id="ARBA00007588"/>
    </source>
</evidence>
<keyword evidence="7" id="KW-0274">FAD</keyword>
<dbReference type="Proteomes" id="UP001596174">
    <property type="component" value="Unassembled WGS sequence"/>
</dbReference>
<dbReference type="PANTHER" id="PTHR42802">
    <property type="entry name" value="MONOOXYGENASE"/>
    <property type="match status" value="1"/>
</dbReference>
<dbReference type="PANTHER" id="PTHR42802:SF1">
    <property type="entry name" value="L-ORNITHINE N(5)-MONOOXYGENASE"/>
    <property type="match status" value="1"/>
</dbReference>
<gene>
    <name evidence="16" type="ORF">ACFP3V_10980</name>
</gene>
<dbReference type="SUPFAM" id="SSF51905">
    <property type="entry name" value="FAD/NAD(P)-binding domain"/>
    <property type="match status" value="2"/>
</dbReference>
<dbReference type="Gene3D" id="3.50.50.60">
    <property type="entry name" value="FAD/NAD(P)-binding domain"/>
    <property type="match status" value="1"/>
</dbReference>
<evidence type="ECO:0000256" key="6">
    <source>
        <dbReference type="ARBA" id="ARBA00022630"/>
    </source>
</evidence>
<comment type="caution">
    <text evidence="16">The sequence shown here is derived from an EMBL/GenBank/DDBJ whole genome shotgun (WGS) entry which is preliminary data.</text>
</comment>
<evidence type="ECO:0000256" key="4">
    <source>
        <dbReference type="ARBA" id="ARBA00013076"/>
    </source>
</evidence>
<comment type="pathway">
    <text evidence="2">Siderophore biosynthesis.</text>
</comment>
<evidence type="ECO:0000256" key="8">
    <source>
        <dbReference type="ARBA" id="ARBA00022857"/>
    </source>
</evidence>
<dbReference type="EC" id="1.14.13.59" evidence="4"/>
<evidence type="ECO:0000313" key="16">
    <source>
        <dbReference type="EMBL" id="MFC5907743.1"/>
    </source>
</evidence>
<evidence type="ECO:0000313" key="17">
    <source>
        <dbReference type="Proteomes" id="UP001596174"/>
    </source>
</evidence>
<evidence type="ECO:0000256" key="5">
    <source>
        <dbReference type="ARBA" id="ARBA00016406"/>
    </source>
</evidence>
<keyword evidence="9" id="KW-0560">Oxidoreductase</keyword>
<accession>A0ABW1G0E0</accession>
<dbReference type="RefSeq" id="WP_380582477.1">
    <property type="nucleotide sequence ID" value="NZ_JBHSQJ010000040.1"/>
</dbReference>
<evidence type="ECO:0000256" key="2">
    <source>
        <dbReference type="ARBA" id="ARBA00004924"/>
    </source>
</evidence>
<comment type="cofactor">
    <cofactor evidence="1">
        <name>FAD</name>
        <dbReference type="ChEBI" id="CHEBI:57692"/>
    </cofactor>
</comment>
<evidence type="ECO:0000256" key="9">
    <source>
        <dbReference type="ARBA" id="ARBA00023002"/>
    </source>
</evidence>
<keyword evidence="10" id="KW-0503">Monooxygenase</keyword>
<name>A0ABW1G0E0_9ACTN</name>
<evidence type="ECO:0000256" key="11">
    <source>
        <dbReference type="ARBA" id="ARBA00029939"/>
    </source>
</evidence>
<evidence type="ECO:0000256" key="1">
    <source>
        <dbReference type="ARBA" id="ARBA00001974"/>
    </source>
</evidence>
<sequence>MPPPTWRPGRLPDAPSAPGGPVHDFVAIGLGPFNLGLAALTHPVDDLDGLFLERKPAFDWHPGMMLEHASMQTPFLADLVTLADPGSPFSFLSYLKRQGRLYRFYIRENFFPLRSEYAAYCRWVSEQLPEIRFGAEVERVEHDGEGYVVRVADGTVHRARRLVLGTGTPPYVPPAARDLLGKDGVLHSGAYLDHAEELRRRAAVTVVGSGQSAAEIYADLLADADRCGYRLDWVTRSPRFFPLEYTKLTLEMTSPEYVDYFHSLPADVRDRLGATQKGLFKGISAETVNGIFELLYVKSLAGRVSTRLLGNTALTAVDAVDGGYELTLHQQEQDVVHRIRTEAVVLATGYRHRVPAFLEPVRDRLRLDAQGRFDVRRDWSVDAAGTGEVLVQNAALHSHSLSDPDLGMGAYRNSCLIRTMTGREVYPIERRIAFQEFAAA</sequence>
<evidence type="ECO:0000256" key="12">
    <source>
        <dbReference type="ARBA" id="ARBA00031158"/>
    </source>
</evidence>
<dbReference type="InterPro" id="IPR025700">
    <property type="entry name" value="Lys/Orn_oxygenase"/>
</dbReference>
<evidence type="ECO:0000256" key="13">
    <source>
        <dbReference type="ARBA" id="ARBA00032493"/>
    </source>
</evidence>